<gene>
    <name evidence="4" type="primary">LOC105042341</name>
</gene>
<evidence type="ECO:0000313" key="4">
    <source>
        <dbReference type="RefSeq" id="XP_010917814.1"/>
    </source>
</evidence>
<feature type="compositionally biased region" description="Basic and acidic residues" evidence="1">
    <location>
        <begin position="1"/>
        <end position="24"/>
    </location>
</feature>
<dbReference type="PANTHER" id="PTHR31286:SF99">
    <property type="entry name" value="DUF4283 DOMAIN-CONTAINING PROTEIN"/>
    <property type="match status" value="1"/>
</dbReference>
<keyword evidence="3" id="KW-1185">Reference proteome</keyword>
<reference evidence="4" key="1">
    <citation type="submission" date="2025-08" db="UniProtKB">
        <authorList>
            <consortium name="RefSeq"/>
        </authorList>
    </citation>
    <scope>IDENTIFICATION</scope>
</reference>
<dbReference type="PANTHER" id="PTHR31286">
    <property type="entry name" value="GLYCINE-RICH CELL WALL STRUCTURAL PROTEIN 1.8-LIKE"/>
    <property type="match status" value="1"/>
</dbReference>
<dbReference type="Proteomes" id="UP000504607">
    <property type="component" value="Chromosome 3"/>
</dbReference>
<dbReference type="Pfam" id="PF14111">
    <property type="entry name" value="DUF4283"/>
    <property type="match status" value="1"/>
</dbReference>
<dbReference type="InterPro" id="IPR040256">
    <property type="entry name" value="At4g02000-like"/>
</dbReference>
<sequence>MADEGKRTSKSDRSSLEPRGEAKPWVRAVQGQPRQPQWTENRISNEELEELRLFFTKVLEFPEDEMAAAWKQWEEISVLVRSVGRRVPSAWMAPEFRDRRKLQYEPEAVALSEDHHLIRFQSAADCEGVLLGGPWFVADQLLAVEPWVPGFVPGVKQVRRVVVWLRLPGLPMEFWSPGMRRAIVAEAGKPVAVDEFTNNHRKAGFAKFRVELDAGEPLKPGVLIRSDRGSFAKRLHAKISGHLLLVWPHGACGRGLCLPVRDEEGWGPGAAT</sequence>
<proteinExistence type="predicted"/>
<feature type="region of interest" description="Disordered" evidence="1">
    <location>
        <begin position="1"/>
        <end position="42"/>
    </location>
</feature>
<dbReference type="InParanoid" id="A0A6I9R4W1"/>
<evidence type="ECO:0000256" key="1">
    <source>
        <dbReference type="SAM" id="MobiDB-lite"/>
    </source>
</evidence>
<dbReference type="RefSeq" id="XP_010917814.1">
    <property type="nucleotide sequence ID" value="XM_010919512.1"/>
</dbReference>
<dbReference type="InterPro" id="IPR025558">
    <property type="entry name" value="DUF4283"/>
</dbReference>
<dbReference type="OrthoDB" id="1001863at2759"/>
<organism evidence="3 4">
    <name type="scientific">Elaeis guineensis var. tenera</name>
    <name type="common">Oil palm</name>
    <dbReference type="NCBI Taxonomy" id="51953"/>
    <lineage>
        <taxon>Eukaryota</taxon>
        <taxon>Viridiplantae</taxon>
        <taxon>Streptophyta</taxon>
        <taxon>Embryophyta</taxon>
        <taxon>Tracheophyta</taxon>
        <taxon>Spermatophyta</taxon>
        <taxon>Magnoliopsida</taxon>
        <taxon>Liliopsida</taxon>
        <taxon>Arecaceae</taxon>
        <taxon>Arecoideae</taxon>
        <taxon>Cocoseae</taxon>
        <taxon>Elaeidinae</taxon>
        <taxon>Elaeis</taxon>
    </lineage>
</organism>
<feature type="domain" description="DUF4283" evidence="2">
    <location>
        <begin position="110"/>
        <end position="153"/>
    </location>
</feature>
<name>A0A6I9R4W1_ELAGV</name>
<protein>
    <submittedName>
        <fullName evidence="4">Uncharacterized protein LOC105042341</fullName>
    </submittedName>
</protein>
<evidence type="ECO:0000313" key="3">
    <source>
        <dbReference type="Proteomes" id="UP000504607"/>
    </source>
</evidence>
<feature type="compositionally biased region" description="Polar residues" evidence="1">
    <location>
        <begin position="32"/>
        <end position="42"/>
    </location>
</feature>
<dbReference type="AlphaFoldDB" id="A0A6I9R4W1"/>
<evidence type="ECO:0000259" key="2">
    <source>
        <dbReference type="Pfam" id="PF14111"/>
    </source>
</evidence>
<accession>A0A6I9R4W1</accession>